<feature type="compositionally biased region" description="Basic and acidic residues" evidence="1">
    <location>
        <begin position="373"/>
        <end position="382"/>
    </location>
</feature>
<feature type="compositionally biased region" description="Acidic residues" evidence="1">
    <location>
        <begin position="345"/>
        <end position="357"/>
    </location>
</feature>
<organism evidence="2 3">
    <name type="scientific">Neofusicoccum ribis</name>
    <dbReference type="NCBI Taxonomy" id="45134"/>
    <lineage>
        <taxon>Eukaryota</taxon>
        <taxon>Fungi</taxon>
        <taxon>Dikarya</taxon>
        <taxon>Ascomycota</taxon>
        <taxon>Pezizomycotina</taxon>
        <taxon>Dothideomycetes</taxon>
        <taxon>Dothideomycetes incertae sedis</taxon>
        <taxon>Botryosphaeriales</taxon>
        <taxon>Botryosphaeriaceae</taxon>
        <taxon>Neofusicoccum</taxon>
    </lineage>
</organism>
<feature type="region of interest" description="Disordered" evidence="1">
    <location>
        <begin position="1051"/>
        <end position="1070"/>
    </location>
</feature>
<evidence type="ECO:0000256" key="1">
    <source>
        <dbReference type="SAM" id="MobiDB-lite"/>
    </source>
</evidence>
<feature type="compositionally biased region" description="Low complexity" evidence="1">
    <location>
        <begin position="410"/>
        <end position="422"/>
    </location>
</feature>
<feature type="region of interest" description="Disordered" evidence="1">
    <location>
        <begin position="246"/>
        <end position="580"/>
    </location>
</feature>
<feature type="compositionally biased region" description="Polar residues" evidence="1">
    <location>
        <begin position="853"/>
        <end position="862"/>
    </location>
</feature>
<feature type="compositionally biased region" description="Gly residues" evidence="1">
    <location>
        <begin position="261"/>
        <end position="272"/>
    </location>
</feature>
<feature type="compositionally biased region" description="Low complexity" evidence="1">
    <location>
        <begin position="437"/>
        <end position="447"/>
    </location>
</feature>
<feature type="region of interest" description="Disordered" evidence="1">
    <location>
        <begin position="616"/>
        <end position="836"/>
    </location>
</feature>
<feature type="region of interest" description="Disordered" evidence="1">
    <location>
        <begin position="1007"/>
        <end position="1030"/>
    </location>
</feature>
<keyword evidence="3" id="KW-1185">Reference proteome</keyword>
<feature type="region of interest" description="Disordered" evidence="1">
    <location>
        <begin position="194"/>
        <end position="216"/>
    </location>
</feature>
<gene>
    <name evidence="2" type="ORF">SLS56_001918</name>
</gene>
<sequence length="1239" mass="136306">MDVAAGLNLRDLGRLVQDQSEKEDLKMVSFILMKELSAKGVDQAILWPNHQPKVYLPIADSQEWTAGLQGFLDQFCASQGSESGVFYLNAFTADDWAFDETNARVVGLTEDRLTIIIPPPAARYIFFVDIPWGNILEVALNSKTRIDLTLKPTTDSWTYVVNAEPSSNIEAVIDFGSSDDAKDTLKCIQDKCRASPTSAQRLSSQLPRSSDGPILSADADEDEMELKPINPSAGGASAALRERRSRLTIGRGSQRPTARNPGGGPSQTGGTGEQSQQRAGRPSGPRHSLLSSDVNENDGLNGLNPERRVSQKEIHGRDTGQPGQQRNNREVSMSNVEKDDGVNGDGEEEDGKEEDGEVGQVLAAPQRNTTDGVGRDKQDKPARVTGPSPHSDASEKRSSLNKKFRPSLKTTTATPQPRTQPAKMEHSANNTKFFEVPSESPEASTSSEKPKKGGGTKPTRGRLRKGQSRGAMAPMSRDRKRKGAKEGISDDDGDFKVPPRLGPTVTDSNRVTRSAAARNSVVTSDNQDNSGKMSENIVRKPKKTGLSQEVAMEISSADESESSAENAEDGAVSTRQTKAPSRIPLKVEALTLTTNKNSHVDVFRKPRLGIVEFDRQGARNQGHHQVHHTPAPTTPFPKTYSSGKPKTKKGVFGELIDSEEQLSAKWSLESKVTGKRPAEAGVSQGREKRKSTSSLDEKQEKQYQPSASLRPKSKGPETLPEGSTSTKASPLWKPDDNTAPFGCPSSPLARQPSPHVLQSPDQSFEGGQNVREHTHVPEKPKRDSRDLSMFANAPDALATQKAGGQPSSPPLVEDRPASFMQDTQTPRPLVSKPPLNNMAAMGKYRAELDEENGQSAAPSFKSQPIPAFTETTEPPYLPYSFLTQNVIQQATPRVEHQAQPYIHQKLQLTAPRVSFNVESNLPQEPRLEKPKRITRLNREAPYKHKKHIFTINEAPDSPGIPRAHQRSQVQPKSVLSSNRKKVPEPPEADSKAITAHVPQKMLGISKSLQTPAHPPADPFNGATPTPEKGKNETHFMRKLRGKLEAKGVEPVEEPLKPNDGNFGHGQFADEEDPDRTLVEMLDDDIGMGLEDDRSSSEESSSFEEVPDELTEEMVWEASLKPHQRDMFDVLTRISRHFIRHLVDAETAIEDIVSDYDRDTTHLIEQMEVSHRKEYETQRKALAHARTRMSGALTHINDQITSSEKHARSTLVGHNWEEQPAESKRQISKLNGILNQMGRK</sequence>
<feature type="compositionally biased region" description="Acidic residues" evidence="1">
    <location>
        <begin position="556"/>
        <end position="568"/>
    </location>
</feature>
<proteinExistence type="predicted"/>
<protein>
    <submittedName>
        <fullName evidence="2">Uncharacterized protein</fullName>
    </submittedName>
</protein>
<dbReference type="Proteomes" id="UP001521116">
    <property type="component" value="Unassembled WGS sequence"/>
</dbReference>
<feature type="compositionally biased region" description="Basic and acidic residues" evidence="1">
    <location>
        <begin position="981"/>
        <end position="990"/>
    </location>
</feature>
<feature type="compositionally biased region" description="Basic and acidic residues" evidence="1">
    <location>
        <begin position="770"/>
        <end position="786"/>
    </location>
</feature>
<evidence type="ECO:0000313" key="2">
    <source>
        <dbReference type="EMBL" id="KAL1635166.1"/>
    </source>
</evidence>
<feature type="region of interest" description="Disordered" evidence="1">
    <location>
        <begin position="849"/>
        <end position="872"/>
    </location>
</feature>
<feature type="compositionally biased region" description="Polar residues" evidence="1">
    <location>
        <begin position="195"/>
        <end position="208"/>
    </location>
</feature>
<reference evidence="2 3" key="1">
    <citation type="submission" date="2024-02" db="EMBL/GenBank/DDBJ databases">
        <title>De novo assembly and annotation of 12 fungi associated with fruit tree decline syndrome in Ontario, Canada.</title>
        <authorList>
            <person name="Sulman M."/>
            <person name="Ellouze W."/>
            <person name="Ilyukhin E."/>
        </authorList>
    </citation>
    <scope>NUCLEOTIDE SEQUENCE [LARGE SCALE GENOMIC DNA]</scope>
    <source>
        <strain evidence="2 3">M1-105</strain>
    </source>
</reference>
<dbReference type="EMBL" id="JAJVDC020000012">
    <property type="protein sequence ID" value="KAL1635166.1"/>
    <property type="molecule type" value="Genomic_DNA"/>
</dbReference>
<feature type="compositionally biased region" description="Polar residues" evidence="1">
    <location>
        <begin position="966"/>
        <end position="977"/>
    </location>
</feature>
<comment type="caution">
    <text evidence="2">The sequence shown here is derived from an EMBL/GenBank/DDBJ whole genome shotgun (WGS) entry which is preliminary data.</text>
</comment>
<evidence type="ECO:0000313" key="3">
    <source>
        <dbReference type="Proteomes" id="UP001521116"/>
    </source>
</evidence>
<feature type="region of interest" description="Disordered" evidence="1">
    <location>
        <begin position="921"/>
        <end position="993"/>
    </location>
</feature>
<feature type="compositionally biased region" description="Basic and acidic residues" evidence="1">
    <location>
        <begin position="925"/>
        <end position="942"/>
    </location>
</feature>
<feature type="compositionally biased region" description="Polar residues" evidence="1">
    <location>
        <begin position="520"/>
        <end position="533"/>
    </location>
</feature>
<accession>A0ABR3T6H8</accession>
<feature type="compositionally biased region" description="Basic and acidic residues" evidence="1">
    <location>
        <begin position="305"/>
        <end position="318"/>
    </location>
</feature>
<name>A0ABR3T6H8_9PEZI</name>
<feature type="compositionally biased region" description="Polar residues" evidence="1">
    <location>
        <begin position="321"/>
        <end position="334"/>
    </location>
</feature>